<feature type="coiled-coil region" evidence="1">
    <location>
        <begin position="35"/>
        <end position="62"/>
    </location>
</feature>
<dbReference type="EMBL" id="MFDM01000008">
    <property type="protein sequence ID" value="OGE44111.1"/>
    <property type="molecule type" value="Genomic_DNA"/>
</dbReference>
<evidence type="ECO:0000313" key="4">
    <source>
        <dbReference type="Proteomes" id="UP000178565"/>
    </source>
</evidence>
<name>A0A1F5KU09_9BACT</name>
<dbReference type="Pfam" id="PF04977">
    <property type="entry name" value="DivIC"/>
    <property type="match status" value="1"/>
</dbReference>
<evidence type="ECO:0000256" key="1">
    <source>
        <dbReference type="SAM" id="Coils"/>
    </source>
</evidence>
<evidence type="ECO:0000313" key="3">
    <source>
        <dbReference type="EMBL" id="OGE44111.1"/>
    </source>
</evidence>
<feature type="transmembrane region" description="Helical" evidence="2">
    <location>
        <begin position="6"/>
        <end position="26"/>
    </location>
</feature>
<evidence type="ECO:0000256" key="2">
    <source>
        <dbReference type="SAM" id="Phobius"/>
    </source>
</evidence>
<dbReference type="AlphaFoldDB" id="A0A1F5KU09"/>
<sequence>MRKKVFITAITLIGLFIVFNLLNQIFNALKSEERLSLATETLHKLEIENKQLKQRLGEISSREFIEEQARNKLSLGKKGETVVIIPEEKIKQALGSTESTQPKRLPNWLGWLRVFWH</sequence>
<dbReference type="STRING" id="1797785.A3B45_04130"/>
<keyword evidence="2" id="KW-1133">Transmembrane helix</keyword>
<reference evidence="3 4" key="1">
    <citation type="journal article" date="2016" name="Nat. Commun.">
        <title>Thousands of microbial genomes shed light on interconnected biogeochemical processes in an aquifer system.</title>
        <authorList>
            <person name="Anantharaman K."/>
            <person name="Brown C.T."/>
            <person name="Hug L.A."/>
            <person name="Sharon I."/>
            <person name="Castelle C.J."/>
            <person name="Probst A.J."/>
            <person name="Thomas B.C."/>
            <person name="Singh A."/>
            <person name="Wilkins M.J."/>
            <person name="Karaoz U."/>
            <person name="Brodie E.L."/>
            <person name="Williams K.H."/>
            <person name="Hubbard S.S."/>
            <person name="Banfield J.F."/>
        </authorList>
    </citation>
    <scope>NUCLEOTIDE SEQUENCE [LARGE SCALE GENOMIC DNA]</scope>
</reference>
<dbReference type="InterPro" id="IPR007060">
    <property type="entry name" value="FtsL/DivIC"/>
</dbReference>
<comment type="caution">
    <text evidence="3">The sequence shown here is derived from an EMBL/GenBank/DDBJ whole genome shotgun (WGS) entry which is preliminary data.</text>
</comment>
<gene>
    <name evidence="3" type="ORF">A3B45_04130</name>
</gene>
<keyword evidence="2" id="KW-0812">Transmembrane</keyword>
<protein>
    <recommendedName>
        <fullName evidence="5">Cell division protein FtsL</fullName>
    </recommendedName>
</protein>
<accession>A0A1F5KU09</accession>
<organism evidence="3 4">
    <name type="scientific">Candidatus Daviesbacteria bacterium RIFCSPLOWO2_01_FULL_39_12</name>
    <dbReference type="NCBI Taxonomy" id="1797785"/>
    <lineage>
        <taxon>Bacteria</taxon>
        <taxon>Candidatus Daviesiibacteriota</taxon>
    </lineage>
</organism>
<proteinExistence type="predicted"/>
<keyword evidence="2" id="KW-0472">Membrane</keyword>
<dbReference type="Proteomes" id="UP000178565">
    <property type="component" value="Unassembled WGS sequence"/>
</dbReference>
<keyword evidence="1" id="KW-0175">Coiled coil</keyword>
<evidence type="ECO:0008006" key="5">
    <source>
        <dbReference type="Google" id="ProtNLM"/>
    </source>
</evidence>